<dbReference type="PANTHER" id="PTHR24166">
    <property type="entry name" value="ROLLING PEBBLES, ISOFORM B"/>
    <property type="match status" value="1"/>
</dbReference>
<dbReference type="InterPro" id="IPR050889">
    <property type="entry name" value="Dendritic_Spine_Reg/Scaffold"/>
</dbReference>
<dbReference type="Pfam" id="PF12796">
    <property type="entry name" value="Ank_2"/>
    <property type="match status" value="2"/>
</dbReference>
<keyword evidence="2 3" id="KW-0040">ANK repeat</keyword>
<name>A0AAN7A391_9PEZI</name>
<dbReference type="Proteomes" id="UP001302321">
    <property type="component" value="Unassembled WGS sequence"/>
</dbReference>
<evidence type="ECO:0000313" key="6">
    <source>
        <dbReference type="EMBL" id="KAK4172448.1"/>
    </source>
</evidence>
<feature type="region of interest" description="Disordered" evidence="4">
    <location>
        <begin position="1"/>
        <end position="83"/>
    </location>
</feature>
<dbReference type="InterPro" id="IPR002110">
    <property type="entry name" value="Ankyrin_rpt"/>
</dbReference>
<dbReference type="Gene3D" id="1.25.40.20">
    <property type="entry name" value="Ankyrin repeat-containing domain"/>
    <property type="match status" value="1"/>
</dbReference>
<keyword evidence="1" id="KW-0677">Repeat</keyword>
<dbReference type="PROSITE" id="PS50088">
    <property type="entry name" value="ANK_REPEAT"/>
    <property type="match status" value="1"/>
</dbReference>
<evidence type="ECO:0000256" key="5">
    <source>
        <dbReference type="SAM" id="Phobius"/>
    </source>
</evidence>
<reference evidence="6" key="1">
    <citation type="journal article" date="2023" name="Mol. Phylogenet. Evol.">
        <title>Genome-scale phylogeny and comparative genomics of the fungal order Sordariales.</title>
        <authorList>
            <person name="Hensen N."/>
            <person name="Bonometti L."/>
            <person name="Westerberg I."/>
            <person name="Brannstrom I.O."/>
            <person name="Guillou S."/>
            <person name="Cros-Aarteil S."/>
            <person name="Calhoun S."/>
            <person name="Haridas S."/>
            <person name="Kuo A."/>
            <person name="Mondo S."/>
            <person name="Pangilinan J."/>
            <person name="Riley R."/>
            <person name="LaButti K."/>
            <person name="Andreopoulos B."/>
            <person name="Lipzen A."/>
            <person name="Chen C."/>
            <person name="Yan M."/>
            <person name="Daum C."/>
            <person name="Ng V."/>
            <person name="Clum A."/>
            <person name="Steindorff A."/>
            <person name="Ohm R.A."/>
            <person name="Martin F."/>
            <person name="Silar P."/>
            <person name="Natvig D.O."/>
            <person name="Lalanne C."/>
            <person name="Gautier V."/>
            <person name="Ament-Velasquez S.L."/>
            <person name="Kruys A."/>
            <person name="Hutchinson M.I."/>
            <person name="Powell A.J."/>
            <person name="Barry K."/>
            <person name="Miller A.N."/>
            <person name="Grigoriev I.V."/>
            <person name="Debuchy R."/>
            <person name="Gladieux P."/>
            <person name="Hiltunen Thoren M."/>
            <person name="Johannesson H."/>
        </authorList>
    </citation>
    <scope>NUCLEOTIDE SEQUENCE</scope>
    <source>
        <strain evidence="6">CBS 892.96</strain>
    </source>
</reference>
<evidence type="ECO:0000256" key="2">
    <source>
        <dbReference type="ARBA" id="ARBA00023043"/>
    </source>
</evidence>
<dbReference type="SMART" id="SM00248">
    <property type="entry name" value="ANK"/>
    <property type="match status" value="3"/>
</dbReference>
<evidence type="ECO:0000256" key="3">
    <source>
        <dbReference type="PROSITE-ProRule" id="PRU00023"/>
    </source>
</evidence>
<accession>A0AAN7A391</accession>
<feature type="compositionally biased region" description="Polar residues" evidence="4">
    <location>
        <begin position="62"/>
        <end position="82"/>
    </location>
</feature>
<feature type="compositionally biased region" description="Polar residues" evidence="4">
    <location>
        <begin position="15"/>
        <end position="37"/>
    </location>
</feature>
<dbReference type="EMBL" id="MU866424">
    <property type="protein sequence ID" value="KAK4172448.1"/>
    <property type="molecule type" value="Genomic_DNA"/>
</dbReference>
<keyword evidence="5" id="KW-0472">Membrane</keyword>
<feature type="transmembrane region" description="Helical" evidence="5">
    <location>
        <begin position="552"/>
        <end position="578"/>
    </location>
</feature>
<gene>
    <name evidence="6" type="ORF">QBC36DRAFT_222660</name>
</gene>
<protein>
    <recommendedName>
        <fullName evidence="8">Ankyrin</fullName>
    </recommendedName>
</protein>
<keyword evidence="5" id="KW-0812">Transmembrane</keyword>
<dbReference type="PROSITE" id="PS50297">
    <property type="entry name" value="ANK_REP_REGION"/>
    <property type="match status" value="1"/>
</dbReference>
<reference evidence="6" key="2">
    <citation type="submission" date="2023-05" db="EMBL/GenBank/DDBJ databases">
        <authorList>
            <consortium name="Lawrence Berkeley National Laboratory"/>
            <person name="Steindorff A."/>
            <person name="Hensen N."/>
            <person name="Bonometti L."/>
            <person name="Westerberg I."/>
            <person name="Brannstrom I.O."/>
            <person name="Guillou S."/>
            <person name="Cros-Aarteil S."/>
            <person name="Calhoun S."/>
            <person name="Haridas S."/>
            <person name="Kuo A."/>
            <person name="Mondo S."/>
            <person name="Pangilinan J."/>
            <person name="Riley R."/>
            <person name="Labutti K."/>
            <person name="Andreopoulos B."/>
            <person name="Lipzen A."/>
            <person name="Chen C."/>
            <person name="Yanf M."/>
            <person name="Daum C."/>
            <person name="Ng V."/>
            <person name="Clum A."/>
            <person name="Ohm R."/>
            <person name="Martin F."/>
            <person name="Silar P."/>
            <person name="Natvig D."/>
            <person name="Lalanne C."/>
            <person name="Gautier V."/>
            <person name="Ament-Velasquez S.L."/>
            <person name="Kruys A."/>
            <person name="Hutchinson M.I."/>
            <person name="Powell A.J."/>
            <person name="Barry K."/>
            <person name="Miller A.N."/>
            <person name="Grigoriev I.V."/>
            <person name="Debuchy R."/>
            <person name="Gladieux P."/>
            <person name="Thoren M.H."/>
            <person name="Johannesson H."/>
        </authorList>
    </citation>
    <scope>NUCLEOTIDE SEQUENCE</scope>
    <source>
        <strain evidence="6">CBS 892.96</strain>
    </source>
</reference>
<sequence>MSDKPKPAEPLVGTVTESQPATESTNEALLYSTTKLTGSGKEPPVEPLAGPSTEPPAYSRNPYISNGGSGATNPDPNTQPVNQEIDFPIMDPSTLPSILPSTKSETQALYALLNRFVADTSFSPDAPLPIYTPLDSPFIPSLLSHFPSLSTLLSLPLTTYPEPPYPYYSSSHRRTITPSPTSSPLAALEDEDLKRRCHNIQKQIIATFFHTITHDKNNEIVTQFVKHGFISPDCPNLTGSTPLMAAVEAGNGQMVCLLISLGAQVNAYGKVPAGNMLYRGKHRDLMLERTPLMVAAKNGNLALVKLLVEDFGADDGIIAPDGQLALRLAAEWGHREVVEYLPLRRGGAWRRWKVHHAVAVERATKAGRRIGMFVWFFLWDLPKFILWTVPKHTVVKPVVKTAKYCWENKRRFGGWVKREVKELPGRVKKVGKGVWKGVKKIPRGVWDVMKEIPGVVERLGRFLWKVIKKIPEVMKNLAVWVWTTLKKLGVAVWNVFSRVVSVLHTAVAAVLDFFRSISLKDIWNGIKAVFEAIFVVLPKAVCSGIFGLGKCVAMSILALFGLTGEVLVFLFKALCWVVTYVPSQLGKIISAIWASISKGYYEIMVWVNPKH</sequence>
<evidence type="ECO:0000313" key="7">
    <source>
        <dbReference type="Proteomes" id="UP001302321"/>
    </source>
</evidence>
<dbReference type="PANTHER" id="PTHR24166:SF48">
    <property type="entry name" value="PROTEIN VAPYRIN"/>
    <property type="match status" value="1"/>
</dbReference>
<evidence type="ECO:0000256" key="4">
    <source>
        <dbReference type="SAM" id="MobiDB-lite"/>
    </source>
</evidence>
<proteinExistence type="predicted"/>
<evidence type="ECO:0000256" key="1">
    <source>
        <dbReference type="ARBA" id="ARBA00022737"/>
    </source>
</evidence>
<comment type="caution">
    <text evidence="6">The sequence shown here is derived from an EMBL/GenBank/DDBJ whole genome shotgun (WGS) entry which is preliminary data.</text>
</comment>
<feature type="repeat" description="ANK" evidence="3">
    <location>
        <begin position="238"/>
        <end position="270"/>
    </location>
</feature>
<organism evidence="6 7">
    <name type="scientific">Triangularia setosa</name>
    <dbReference type="NCBI Taxonomy" id="2587417"/>
    <lineage>
        <taxon>Eukaryota</taxon>
        <taxon>Fungi</taxon>
        <taxon>Dikarya</taxon>
        <taxon>Ascomycota</taxon>
        <taxon>Pezizomycotina</taxon>
        <taxon>Sordariomycetes</taxon>
        <taxon>Sordariomycetidae</taxon>
        <taxon>Sordariales</taxon>
        <taxon>Podosporaceae</taxon>
        <taxon>Triangularia</taxon>
    </lineage>
</organism>
<keyword evidence="5" id="KW-1133">Transmembrane helix</keyword>
<keyword evidence="7" id="KW-1185">Reference proteome</keyword>
<evidence type="ECO:0008006" key="8">
    <source>
        <dbReference type="Google" id="ProtNLM"/>
    </source>
</evidence>
<dbReference type="SUPFAM" id="SSF48403">
    <property type="entry name" value="Ankyrin repeat"/>
    <property type="match status" value="1"/>
</dbReference>
<dbReference type="InterPro" id="IPR036770">
    <property type="entry name" value="Ankyrin_rpt-contain_sf"/>
</dbReference>
<dbReference type="AlphaFoldDB" id="A0AAN7A391"/>